<evidence type="ECO:0000313" key="15">
    <source>
        <dbReference type="EMBL" id="GAH75748.1"/>
    </source>
</evidence>
<dbReference type="UniPathway" id="UPA00064">
    <property type="reaction ID" value="UER00091"/>
</dbReference>
<dbReference type="GO" id="GO:0008661">
    <property type="term" value="F:1-deoxy-D-xylulose-5-phosphate synthase activity"/>
    <property type="evidence" value="ECO:0007669"/>
    <property type="project" value="UniProtKB-EC"/>
</dbReference>
<reference evidence="15" key="1">
    <citation type="journal article" date="2014" name="Front. Microbiol.">
        <title>High frequency of phylogenetically diverse reductive dehalogenase-homologous genes in deep subseafloor sedimentary metagenomes.</title>
        <authorList>
            <person name="Kawai M."/>
            <person name="Futagami T."/>
            <person name="Toyoda A."/>
            <person name="Takaki Y."/>
            <person name="Nishi S."/>
            <person name="Hori S."/>
            <person name="Arai W."/>
            <person name="Tsubouchi T."/>
            <person name="Morono Y."/>
            <person name="Uchiyama I."/>
            <person name="Ito T."/>
            <person name="Fujiyama A."/>
            <person name="Inagaki F."/>
            <person name="Takami H."/>
        </authorList>
    </citation>
    <scope>NUCLEOTIDE SEQUENCE</scope>
    <source>
        <strain evidence="15">Expedition CK06-06</strain>
    </source>
</reference>
<keyword evidence="7" id="KW-0808">Transferase</keyword>
<dbReference type="GO" id="GO:0046872">
    <property type="term" value="F:metal ion binding"/>
    <property type="evidence" value="ECO:0007669"/>
    <property type="project" value="UniProtKB-KW"/>
</dbReference>
<dbReference type="CDD" id="cd07033">
    <property type="entry name" value="TPP_PYR_DXS_TK_like"/>
    <property type="match status" value="1"/>
</dbReference>
<dbReference type="GO" id="GO:0019288">
    <property type="term" value="P:isopentenyl diphosphate biosynthetic process, methylerythritol 4-phosphate pathway"/>
    <property type="evidence" value="ECO:0007669"/>
    <property type="project" value="TreeGrafter"/>
</dbReference>
<keyword evidence="10" id="KW-0784">Thiamine biosynthesis</keyword>
<dbReference type="InterPro" id="IPR005477">
    <property type="entry name" value="Dxylulose-5-P_synthase"/>
</dbReference>
<dbReference type="GO" id="GO:0005829">
    <property type="term" value="C:cytosol"/>
    <property type="evidence" value="ECO:0007669"/>
    <property type="project" value="TreeGrafter"/>
</dbReference>
<dbReference type="SMART" id="SM00861">
    <property type="entry name" value="Transket_pyr"/>
    <property type="match status" value="1"/>
</dbReference>
<dbReference type="Pfam" id="PF02779">
    <property type="entry name" value="Transket_pyr"/>
    <property type="match status" value="1"/>
</dbReference>
<evidence type="ECO:0000256" key="5">
    <source>
        <dbReference type="ARBA" id="ARBA00011738"/>
    </source>
</evidence>
<comment type="caution">
    <text evidence="15">The sequence shown here is derived from an EMBL/GenBank/DDBJ whole genome shotgun (WGS) entry which is preliminary data.</text>
</comment>
<dbReference type="EC" id="2.2.1.7" evidence="6"/>
<evidence type="ECO:0000256" key="10">
    <source>
        <dbReference type="ARBA" id="ARBA00022977"/>
    </source>
</evidence>
<dbReference type="InterPro" id="IPR033248">
    <property type="entry name" value="Transketolase_C"/>
</dbReference>
<dbReference type="PANTHER" id="PTHR43322:SF5">
    <property type="entry name" value="1-DEOXY-D-XYLULOSE-5-PHOSPHATE SYNTHASE, CHLOROPLASTIC"/>
    <property type="match status" value="1"/>
</dbReference>
<feature type="non-terminal residue" evidence="15">
    <location>
        <position position="269"/>
    </location>
</feature>
<evidence type="ECO:0000256" key="8">
    <source>
        <dbReference type="ARBA" id="ARBA00022723"/>
    </source>
</evidence>
<dbReference type="Gene3D" id="3.40.50.970">
    <property type="match status" value="1"/>
</dbReference>
<evidence type="ECO:0000256" key="12">
    <source>
        <dbReference type="ARBA" id="ARBA00023229"/>
    </source>
</evidence>
<dbReference type="PANTHER" id="PTHR43322">
    <property type="entry name" value="1-D-DEOXYXYLULOSE 5-PHOSPHATE SYNTHASE-RELATED"/>
    <property type="match status" value="1"/>
</dbReference>
<evidence type="ECO:0000256" key="1">
    <source>
        <dbReference type="ARBA" id="ARBA00001946"/>
    </source>
</evidence>
<evidence type="ECO:0000256" key="9">
    <source>
        <dbReference type="ARBA" id="ARBA00022842"/>
    </source>
</evidence>
<organism evidence="15">
    <name type="scientific">marine sediment metagenome</name>
    <dbReference type="NCBI Taxonomy" id="412755"/>
    <lineage>
        <taxon>unclassified sequences</taxon>
        <taxon>metagenomes</taxon>
        <taxon>ecological metagenomes</taxon>
    </lineage>
</organism>
<keyword evidence="8" id="KW-0479">Metal-binding</keyword>
<name>X1K0Y4_9ZZZZ</name>
<dbReference type="Pfam" id="PF02780">
    <property type="entry name" value="Transketolase_C"/>
    <property type="match status" value="1"/>
</dbReference>
<evidence type="ECO:0000259" key="14">
    <source>
        <dbReference type="SMART" id="SM00861"/>
    </source>
</evidence>
<evidence type="ECO:0000256" key="11">
    <source>
        <dbReference type="ARBA" id="ARBA00023052"/>
    </source>
</evidence>
<dbReference type="Gene3D" id="3.40.50.920">
    <property type="match status" value="1"/>
</dbReference>
<gene>
    <name evidence="15" type="ORF">S03H2_44254</name>
</gene>
<keyword evidence="12" id="KW-0414">Isoprene biosynthesis</keyword>
<comment type="cofactor">
    <cofactor evidence="2">
        <name>thiamine diphosphate</name>
        <dbReference type="ChEBI" id="CHEBI:58937"/>
    </cofactor>
</comment>
<keyword evidence="11" id="KW-0786">Thiamine pyrophosphate</keyword>
<comment type="pathway">
    <text evidence="3">Metabolic intermediate biosynthesis; 1-deoxy-D-xylulose 5-phosphate biosynthesis; 1-deoxy-D-xylulose 5-phosphate from D-glyceraldehyde 3-phosphate and pyruvate: step 1/1.</text>
</comment>
<evidence type="ECO:0000256" key="2">
    <source>
        <dbReference type="ARBA" id="ARBA00001964"/>
    </source>
</evidence>
<dbReference type="AlphaFoldDB" id="X1K0Y4"/>
<protein>
    <recommendedName>
        <fullName evidence="6">1-deoxy-D-xylulose-5-phosphate synthase</fullName>
        <ecNumber evidence="6">2.2.1.7</ecNumber>
    </recommendedName>
</protein>
<dbReference type="EMBL" id="BARU01027656">
    <property type="protein sequence ID" value="GAH75748.1"/>
    <property type="molecule type" value="Genomic_DNA"/>
</dbReference>
<dbReference type="PROSITE" id="PS00802">
    <property type="entry name" value="TRANSKETOLASE_2"/>
    <property type="match status" value="1"/>
</dbReference>
<evidence type="ECO:0000256" key="3">
    <source>
        <dbReference type="ARBA" id="ARBA00004980"/>
    </source>
</evidence>
<dbReference type="InterPro" id="IPR005475">
    <property type="entry name" value="Transketolase-like_Pyr-bd"/>
</dbReference>
<dbReference type="GO" id="GO:0016114">
    <property type="term" value="P:terpenoid biosynthetic process"/>
    <property type="evidence" value="ECO:0007669"/>
    <property type="project" value="InterPro"/>
</dbReference>
<dbReference type="InterPro" id="IPR009014">
    <property type="entry name" value="Transketo_C/PFOR_II"/>
</dbReference>
<comment type="similarity">
    <text evidence="4">Belongs to the transketolase family. DXPS subfamily.</text>
</comment>
<dbReference type="FunFam" id="3.40.50.970:FF:000005">
    <property type="entry name" value="1-deoxy-D-xylulose-5-phosphate synthase"/>
    <property type="match status" value="1"/>
</dbReference>
<evidence type="ECO:0000256" key="13">
    <source>
        <dbReference type="SAM" id="MobiDB-lite"/>
    </source>
</evidence>
<proteinExistence type="inferred from homology"/>
<evidence type="ECO:0000256" key="6">
    <source>
        <dbReference type="ARBA" id="ARBA00013150"/>
    </source>
</evidence>
<dbReference type="SUPFAM" id="SSF52922">
    <property type="entry name" value="TK C-terminal domain-like"/>
    <property type="match status" value="1"/>
</dbReference>
<sequence>MHSAESDPVTFHGVSPNNGDDNKRTKGKATAPSFQNTFGEIVCEIGRSRDDTVCITAAMKEGTGLVPYSTEFPNRFFDVGIAEGHAVTFAAGMAMQGMRPIVAIYSTFLQRAYDHIIHDVALQNLPVIFCLDRAGLVGEDGATHHGALDIAYSRCIPNLVVSAPKDGNELRNLIYSALNQVKSPFMIRYPKSSSFKFDKNGQADLIPIGNWKKVATGKDVAILAVGSMVKPALEAANALVKDKISCEVINCRFIQPLDEKYLKYIFDRF</sequence>
<dbReference type="GO" id="GO:0009228">
    <property type="term" value="P:thiamine biosynthetic process"/>
    <property type="evidence" value="ECO:0007669"/>
    <property type="project" value="UniProtKB-KW"/>
</dbReference>
<dbReference type="InterPro" id="IPR029061">
    <property type="entry name" value="THDP-binding"/>
</dbReference>
<accession>X1K0Y4</accession>
<feature type="domain" description="Transketolase-like pyrimidine-binding" evidence="14">
    <location>
        <begin position="32"/>
        <end position="197"/>
    </location>
</feature>
<keyword evidence="9" id="KW-0460">Magnesium</keyword>
<evidence type="ECO:0000256" key="4">
    <source>
        <dbReference type="ARBA" id="ARBA00011081"/>
    </source>
</evidence>
<dbReference type="InterPro" id="IPR020826">
    <property type="entry name" value="Transketolase_BS"/>
</dbReference>
<comment type="subunit">
    <text evidence="5">Homodimer.</text>
</comment>
<evidence type="ECO:0000256" key="7">
    <source>
        <dbReference type="ARBA" id="ARBA00022679"/>
    </source>
</evidence>
<comment type="cofactor">
    <cofactor evidence="1">
        <name>Mg(2+)</name>
        <dbReference type="ChEBI" id="CHEBI:18420"/>
    </cofactor>
</comment>
<dbReference type="SUPFAM" id="SSF52518">
    <property type="entry name" value="Thiamin diphosphate-binding fold (THDP-binding)"/>
    <property type="match status" value="1"/>
</dbReference>
<feature type="region of interest" description="Disordered" evidence="13">
    <location>
        <begin position="1"/>
        <end position="31"/>
    </location>
</feature>